<organism evidence="4 5">
    <name type="scientific">Aphis craccivora</name>
    <name type="common">Cowpea aphid</name>
    <dbReference type="NCBI Taxonomy" id="307492"/>
    <lineage>
        <taxon>Eukaryota</taxon>
        <taxon>Metazoa</taxon>
        <taxon>Ecdysozoa</taxon>
        <taxon>Arthropoda</taxon>
        <taxon>Hexapoda</taxon>
        <taxon>Insecta</taxon>
        <taxon>Pterygota</taxon>
        <taxon>Neoptera</taxon>
        <taxon>Paraneoptera</taxon>
        <taxon>Hemiptera</taxon>
        <taxon>Sternorrhyncha</taxon>
        <taxon>Aphidomorpha</taxon>
        <taxon>Aphidoidea</taxon>
        <taxon>Aphididae</taxon>
        <taxon>Aphidini</taxon>
        <taxon>Aphis</taxon>
        <taxon>Aphis</taxon>
    </lineage>
</organism>
<dbReference type="InterPro" id="IPR004875">
    <property type="entry name" value="DDE_SF_endonuclease_dom"/>
</dbReference>
<feature type="domain" description="DDE-1" evidence="3">
    <location>
        <begin position="274"/>
        <end position="450"/>
    </location>
</feature>
<keyword evidence="5" id="KW-1185">Reference proteome</keyword>
<comment type="subcellular location">
    <subcellularLocation>
        <location evidence="1">Nucleus</location>
    </subcellularLocation>
</comment>
<evidence type="ECO:0000313" key="5">
    <source>
        <dbReference type="Proteomes" id="UP000478052"/>
    </source>
</evidence>
<feature type="transmembrane region" description="Helical" evidence="2">
    <location>
        <begin position="39"/>
        <end position="60"/>
    </location>
</feature>
<dbReference type="GO" id="GO:0005634">
    <property type="term" value="C:nucleus"/>
    <property type="evidence" value="ECO:0007669"/>
    <property type="project" value="UniProtKB-SubCell"/>
</dbReference>
<dbReference type="EMBL" id="VUJU01013615">
    <property type="protein sequence ID" value="KAF0704244.1"/>
    <property type="molecule type" value="Genomic_DNA"/>
</dbReference>
<dbReference type="PANTHER" id="PTHR19303">
    <property type="entry name" value="TRANSPOSON"/>
    <property type="match status" value="1"/>
</dbReference>
<sequence length="733" mass="83296">MEFGIMVTIFIFSAQRLLRRISSSKIPKTSLISLFLWNYSYFSIGVNVNLVLGLFNYFFFNSRVRNYVKKTSGPKYTVEDVEKAVAAMKKGNKTYKQISEEYNIPITVIFNRLKGRQTAITCTKKGRLPALAINVENDIEKCLIAGAQMGQPCDKAELKELVREYVVINNISTPFTNNTPGDDWYYLFMKRHPSLSFKKPEQLQKLRKDARKPDIIYDFYDKLQQVYIDNNISDSAFVFNCDESGFQTDPSKLKAIGQKCIALSRISGGSGRESISVLACCAANGIYLPPFIIFKGKGVQARWTSDKSYPGTLYAVSNNGWMEETLFYNWLNTMFVDYINALRKERNMEQQKVVLLFDGHCSHSSLRIVQLAIQNNIILVRFPSHLTDRLQPLDKCVFGPLKTAWNRLLIQFGKDMIGKGAGRLTKGMFSEMLGKLWNNAMNPSNIISGFSTTGLFPFDKYKFPVNEFDPVDLEEYLKCKANEESNDPSVSTIEQPDIIQHNSLDMHAYEVNNNQCFEQSLTPAVAEDQISLEPSTSSDNISVSSKDIISIFSNQLIQYKTNNTISVTKDRVPRLRAAKYGEVLTTEDVLKRLEEATSKKNLIKYPGKRGRPKKAIDDVENIVVEQLVDDIDDAVYHSSEDDCNDNSLDLSIEEVIYNTPIWSQIKPGVFLLVDFIGGNRKKQNFKYVCLVKRVDEDDGDILVQGLKKYNEIGTDFYIVENDLSDITVEMILA</sequence>
<protein>
    <submittedName>
        <fullName evidence="4">Tigger transposable element-derived protein 2-like</fullName>
    </submittedName>
</protein>
<evidence type="ECO:0000313" key="4">
    <source>
        <dbReference type="EMBL" id="KAF0704244.1"/>
    </source>
</evidence>
<dbReference type="OrthoDB" id="6612851at2759"/>
<comment type="caution">
    <text evidence="4">The sequence shown here is derived from an EMBL/GenBank/DDBJ whole genome shotgun (WGS) entry which is preliminary data.</text>
</comment>
<keyword evidence="2" id="KW-0812">Transmembrane</keyword>
<proteinExistence type="predicted"/>
<dbReference type="InterPro" id="IPR009057">
    <property type="entry name" value="Homeodomain-like_sf"/>
</dbReference>
<dbReference type="InterPro" id="IPR036397">
    <property type="entry name" value="RNaseH_sf"/>
</dbReference>
<dbReference type="GO" id="GO:0003677">
    <property type="term" value="F:DNA binding"/>
    <property type="evidence" value="ECO:0007669"/>
    <property type="project" value="TreeGrafter"/>
</dbReference>
<evidence type="ECO:0000256" key="2">
    <source>
        <dbReference type="SAM" id="Phobius"/>
    </source>
</evidence>
<dbReference type="Pfam" id="PF03184">
    <property type="entry name" value="DDE_1"/>
    <property type="match status" value="1"/>
</dbReference>
<evidence type="ECO:0000259" key="3">
    <source>
        <dbReference type="Pfam" id="PF03184"/>
    </source>
</evidence>
<name>A0A6G0VPG0_APHCR</name>
<dbReference type="Proteomes" id="UP000478052">
    <property type="component" value="Unassembled WGS sequence"/>
</dbReference>
<feature type="non-terminal residue" evidence="4">
    <location>
        <position position="733"/>
    </location>
</feature>
<dbReference type="AlphaFoldDB" id="A0A6G0VPG0"/>
<dbReference type="PANTHER" id="PTHR19303:SF74">
    <property type="entry name" value="POGO TRANSPOSABLE ELEMENT WITH KRAB DOMAIN"/>
    <property type="match status" value="1"/>
</dbReference>
<evidence type="ECO:0000256" key="1">
    <source>
        <dbReference type="ARBA" id="ARBA00004123"/>
    </source>
</evidence>
<reference evidence="4 5" key="1">
    <citation type="submission" date="2019-08" db="EMBL/GenBank/DDBJ databases">
        <title>Whole genome of Aphis craccivora.</title>
        <authorList>
            <person name="Voronova N.V."/>
            <person name="Shulinski R.S."/>
            <person name="Bandarenka Y.V."/>
            <person name="Zhorov D.G."/>
            <person name="Warner D."/>
        </authorList>
    </citation>
    <scope>NUCLEOTIDE SEQUENCE [LARGE SCALE GENOMIC DNA]</scope>
    <source>
        <strain evidence="4">180601</strain>
        <tissue evidence="4">Whole Body</tissue>
    </source>
</reference>
<keyword evidence="2" id="KW-1133">Transmembrane helix</keyword>
<dbReference type="SUPFAM" id="SSF46689">
    <property type="entry name" value="Homeodomain-like"/>
    <property type="match status" value="1"/>
</dbReference>
<gene>
    <name evidence="4" type="ORF">FWK35_00033605</name>
</gene>
<accession>A0A6G0VPG0</accession>
<dbReference type="InterPro" id="IPR050863">
    <property type="entry name" value="CenT-Element_Derived"/>
</dbReference>
<keyword evidence="2" id="KW-0472">Membrane</keyword>
<dbReference type="Gene3D" id="3.30.420.10">
    <property type="entry name" value="Ribonuclease H-like superfamily/Ribonuclease H"/>
    <property type="match status" value="1"/>
</dbReference>